<feature type="compositionally biased region" description="Basic residues" evidence="2">
    <location>
        <begin position="9"/>
        <end position="20"/>
    </location>
</feature>
<evidence type="ECO:0000313" key="3">
    <source>
        <dbReference type="EMBL" id="RDX49884.1"/>
    </source>
</evidence>
<feature type="region of interest" description="Disordered" evidence="2">
    <location>
        <begin position="1"/>
        <end position="24"/>
    </location>
</feature>
<evidence type="ECO:0000256" key="1">
    <source>
        <dbReference type="ARBA" id="ARBA00010795"/>
    </source>
</evidence>
<evidence type="ECO:0000313" key="4">
    <source>
        <dbReference type="Proteomes" id="UP000256964"/>
    </source>
</evidence>
<organism evidence="3 4">
    <name type="scientific">Lentinus brumalis</name>
    <dbReference type="NCBI Taxonomy" id="2498619"/>
    <lineage>
        <taxon>Eukaryota</taxon>
        <taxon>Fungi</taxon>
        <taxon>Dikarya</taxon>
        <taxon>Basidiomycota</taxon>
        <taxon>Agaricomycotina</taxon>
        <taxon>Agaricomycetes</taxon>
        <taxon>Polyporales</taxon>
        <taxon>Polyporaceae</taxon>
        <taxon>Lentinus</taxon>
    </lineage>
</organism>
<gene>
    <name evidence="3" type="ORF">OH76DRAFT_493721</name>
</gene>
<sequence length="159" mass="17404">MSHHETKSASRHPHPPRHPGHPQGYDQWVVIKFKNSGSNAVKLTNLDVSWGKLHVENDKDTEVDPSTVNNSVIEPGDTLQINACGRHSSPSGTTGDLDLVDTTAGDKKIRHFYWDCPWASSKNTWTVSGSNEGWMVESDGANLEDGALGTITVEFLNKA</sequence>
<protein>
    <submittedName>
        <fullName evidence="3">Pleurotolysin A</fullName>
    </submittedName>
</protein>
<dbReference type="InterPro" id="IPR009413">
    <property type="entry name" value="Aegerolysin-typ"/>
</dbReference>
<dbReference type="GO" id="GO:0019836">
    <property type="term" value="P:symbiont-mediated hemolysis of host erythrocyte"/>
    <property type="evidence" value="ECO:0007669"/>
    <property type="project" value="InterPro"/>
</dbReference>
<dbReference type="Gene3D" id="2.60.270.50">
    <property type="match status" value="1"/>
</dbReference>
<dbReference type="AlphaFoldDB" id="A0A371DBG5"/>
<reference evidence="3 4" key="1">
    <citation type="journal article" date="2018" name="Biotechnol. Biofuels">
        <title>Integrative visual omics of the white-rot fungus Polyporus brumalis exposes the biotechnological potential of its oxidative enzymes for delignifying raw plant biomass.</title>
        <authorList>
            <person name="Miyauchi S."/>
            <person name="Rancon A."/>
            <person name="Drula E."/>
            <person name="Hage H."/>
            <person name="Chaduli D."/>
            <person name="Favel A."/>
            <person name="Grisel S."/>
            <person name="Henrissat B."/>
            <person name="Herpoel-Gimbert I."/>
            <person name="Ruiz-Duenas F.J."/>
            <person name="Chevret D."/>
            <person name="Hainaut M."/>
            <person name="Lin J."/>
            <person name="Wang M."/>
            <person name="Pangilinan J."/>
            <person name="Lipzen A."/>
            <person name="Lesage-Meessen L."/>
            <person name="Navarro D."/>
            <person name="Riley R."/>
            <person name="Grigoriev I.V."/>
            <person name="Zhou S."/>
            <person name="Raouche S."/>
            <person name="Rosso M.N."/>
        </authorList>
    </citation>
    <scope>NUCLEOTIDE SEQUENCE [LARGE SCALE GENOMIC DNA]</scope>
    <source>
        <strain evidence="3 4">BRFM 1820</strain>
    </source>
</reference>
<proteinExistence type="inferred from homology"/>
<dbReference type="Proteomes" id="UP000256964">
    <property type="component" value="Unassembled WGS sequence"/>
</dbReference>
<dbReference type="EMBL" id="KZ857402">
    <property type="protein sequence ID" value="RDX49884.1"/>
    <property type="molecule type" value="Genomic_DNA"/>
</dbReference>
<dbReference type="PIRSF" id="PIRSF007951">
    <property type="entry name" value="Hemolysin, aegerolysin type"/>
    <property type="match status" value="1"/>
</dbReference>
<keyword evidence="4" id="KW-1185">Reference proteome</keyword>
<dbReference type="Pfam" id="PF06355">
    <property type="entry name" value="Aegerolysin"/>
    <property type="match status" value="1"/>
</dbReference>
<name>A0A371DBG5_9APHY</name>
<dbReference type="STRING" id="139420.A0A371DBG5"/>
<dbReference type="OrthoDB" id="2727348at2759"/>
<evidence type="ECO:0000256" key="2">
    <source>
        <dbReference type="SAM" id="MobiDB-lite"/>
    </source>
</evidence>
<comment type="similarity">
    <text evidence="1">Belongs to the aegerolysin family.</text>
</comment>
<accession>A0A371DBG5</accession>